<accession>A0A1G8EBH6</accession>
<evidence type="ECO:0000313" key="2">
    <source>
        <dbReference type="Proteomes" id="UP000243588"/>
    </source>
</evidence>
<proteinExistence type="predicted"/>
<dbReference type="AlphaFoldDB" id="A0A1G8EBH6"/>
<dbReference type="OrthoDB" id="1072770at2"/>
<evidence type="ECO:0000313" key="1">
    <source>
        <dbReference type="EMBL" id="SDH67207.1"/>
    </source>
</evidence>
<name>A0A1G8EBH6_9FLAO</name>
<reference evidence="2" key="1">
    <citation type="submission" date="2016-10" db="EMBL/GenBank/DDBJ databases">
        <authorList>
            <person name="Varghese N."/>
            <person name="Submissions S."/>
        </authorList>
    </citation>
    <scope>NUCLEOTIDE SEQUENCE [LARGE SCALE GENOMIC DNA]</scope>
    <source>
        <strain evidence="2">DSM 23313</strain>
    </source>
</reference>
<sequence length="73" mass="8431">MSKVFKVTPKRVKRTNGTLLTPEMSVVVTTVQHTSSPFYNGAKELQQAYVRLYDFDYKQAYCTMADFDVEKLD</sequence>
<keyword evidence="2" id="KW-1185">Reference proteome</keyword>
<organism evidence="1 2">
    <name type="scientific">Myroides phaeus</name>
    <dbReference type="NCBI Taxonomy" id="702745"/>
    <lineage>
        <taxon>Bacteria</taxon>
        <taxon>Pseudomonadati</taxon>
        <taxon>Bacteroidota</taxon>
        <taxon>Flavobacteriia</taxon>
        <taxon>Flavobacteriales</taxon>
        <taxon>Flavobacteriaceae</taxon>
        <taxon>Myroides</taxon>
    </lineage>
</organism>
<dbReference type="STRING" id="702745.SAMN05421818_11019"/>
<dbReference type="Pfam" id="PF19637">
    <property type="entry name" value="DUF6140"/>
    <property type="match status" value="1"/>
</dbReference>
<dbReference type="RefSeq" id="WP_090408076.1">
    <property type="nucleotide sequence ID" value="NZ_CP047050.1"/>
</dbReference>
<gene>
    <name evidence="1" type="ORF">SAMN05421818_11019</name>
</gene>
<dbReference type="InterPro" id="IPR046138">
    <property type="entry name" value="DUF6140"/>
</dbReference>
<dbReference type="Proteomes" id="UP000243588">
    <property type="component" value="Unassembled WGS sequence"/>
</dbReference>
<dbReference type="EMBL" id="FNDQ01000010">
    <property type="protein sequence ID" value="SDH67207.1"/>
    <property type="molecule type" value="Genomic_DNA"/>
</dbReference>
<protein>
    <submittedName>
        <fullName evidence="1">Uncharacterized protein</fullName>
    </submittedName>
</protein>